<feature type="signal peptide" evidence="2">
    <location>
        <begin position="1"/>
        <end position="18"/>
    </location>
</feature>
<gene>
    <name evidence="6" type="ORF">HUE88_00560</name>
</gene>
<keyword evidence="2" id="KW-0732">Signal</keyword>
<evidence type="ECO:0000259" key="5">
    <source>
        <dbReference type="Pfam" id="PF25967"/>
    </source>
</evidence>
<keyword evidence="1" id="KW-0813">Transport</keyword>
<feature type="domain" description="Multidrug resistance protein MdtA-like C-terminal permuted SH3" evidence="5">
    <location>
        <begin position="262"/>
        <end position="316"/>
    </location>
</feature>
<evidence type="ECO:0000313" key="7">
    <source>
        <dbReference type="Proteomes" id="UP000593994"/>
    </source>
</evidence>
<dbReference type="Pfam" id="PF25919">
    <property type="entry name" value="BSH_CusB"/>
    <property type="match status" value="1"/>
</dbReference>
<dbReference type="Pfam" id="PF25954">
    <property type="entry name" value="Beta-barrel_RND_2"/>
    <property type="match status" value="1"/>
</dbReference>
<dbReference type="Gene3D" id="2.40.420.20">
    <property type="match status" value="1"/>
</dbReference>
<accession>A0A7S7LVE9</accession>
<dbReference type="PANTHER" id="PTHR30097:SF15">
    <property type="entry name" value="CATION EFFLUX SYSTEM PROTEIN CUSB"/>
    <property type="match status" value="1"/>
</dbReference>
<feature type="chain" id="PRO_5032519898" evidence="2">
    <location>
        <begin position="19"/>
        <end position="333"/>
    </location>
</feature>
<evidence type="ECO:0000259" key="3">
    <source>
        <dbReference type="Pfam" id="PF25919"/>
    </source>
</evidence>
<dbReference type="KEGG" id="sbal:HUE88_00560"/>
<evidence type="ECO:0000313" key="6">
    <source>
        <dbReference type="EMBL" id="QOY52224.1"/>
    </source>
</evidence>
<dbReference type="GO" id="GO:0046914">
    <property type="term" value="F:transition metal ion binding"/>
    <property type="evidence" value="ECO:0007669"/>
    <property type="project" value="TreeGrafter"/>
</dbReference>
<proteinExistence type="predicted"/>
<dbReference type="Pfam" id="PF25967">
    <property type="entry name" value="RND-MFP_C"/>
    <property type="match status" value="1"/>
</dbReference>
<dbReference type="EMBL" id="CP054492">
    <property type="protein sequence ID" value="QOY52224.1"/>
    <property type="molecule type" value="Genomic_DNA"/>
</dbReference>
<dbReference type="Gene3D" id="2.40.30.170">
    <property type="match status" value="1"/>
</dbReference>
<dbReference type="RefSeq" id="WP_194370057.1">
    <property type="nucleotide sequence ID" value="NZ_CP054492.1"/>
</dbReference>
<dbReference type="InterPro" id="IPR058792">
    <property type="entry name" value="Beta-barrel_RND_2"/>
</dbReference>
<dbReference type="GO" id="GO:0015679">
    <property type="term" value="P:plasma membrane copper ion transport"/>
    <property type="evidence" value="ECO:0007669"/>
    <property type="project" value="TreeGrafter"/>
</dbReference>
<dbReference type="InterPro" id="IPR058627">
    <property type="entry name" value="MdtA-like_C"/>
</dbReference>
<dbReference type="PANTHER" id="PTHR30097">
    <property type="entry name" value="CATION EFFLUX SYSTEM PROTEIN CUSB"/>
    <property type="match status" value="1"/>
</dbReference>
<dbReference type="GO" id="GO:0030288">
    <property type="term" value="C:outer membrane-bounded periplasmic space"/>
    <property type="evidence" value="ECO:0007669"/>
    <property type="project" value="TreeGrafter"/>
</dbReference>
<feature type="domain" description="CusB-like beta-barrel" evidence="4">
    <location>
        <begin position="181"/>
        <end position="252"/>
    </location>
</feature>
<organism evidence="6 7">
    <name type="scientific">Candidatus Sulfurimonas baltica</name>
    <dbReference type="NCBI Taxonomy" id="2740404"/>
    <lineage>
        <taxon>Bacteria</taxon>
        <taxon>Pseudomonadati</taxon>
        <taxon>Campylobacterota</taxon>
        <taxon>Epsilonproteobacteria</taxon>
        <taxon>Campylobacterales</taxon>
        <taxon>Sulfurimonadaceae</taxon>
        <taxon>Sulfurimonas</taxon>
    </lineage>
</organism>
<dbReference type="GO" id="GO:0060003">
    <property type="term" value="P:copper ion export"/>
    <property type="evidence" value="ECO:0007669"/>
    <property type="project" value="TreeGrafter"/>
</dbReference>
<evidence type="ECO:0000256" key="1">
    <source>
        <dbReference type="ARBA" id="ARBA00022448"/>
    </source>
</evidence>
<dbReference type="InterPro" id="IPR058790">
    <property type="entry name" value="BSH_CusB"/>
</dbReference>
<reference evidence="6 7" key="1">
    <citation type="submission" date="2020-05" db="EMBL/GenBank/DDBJ databases">
        <title>Sulfurimonas marisnigri, sp. nov., and Sulfurimonas baltica, sp. nov., manganese oxide reducing chemolithoautotrophs of the class Epsilonproteobacteria isolated from the pelagic redoxclines of the Black and Baltic Seas and emended description of the genus Sulfurimonas.</title>
        <authorList>
            <person name="Henkel J.V."/>
            <person name="Laudan C."/>
            <person name="Werner J."/>
            <person name="Neu T."/>
            <person name="Plewe S."/>
            <person name="Sproer C."/>
            <person name="Bunk B."/>
            <person name="Schulz-Vogt H.N."/>
        </authorList>
    </citation>
    <scope>NUCLEOTIDE SEQUENCE [LARGE SCALE GENOMIC DNA]</scope>
    <source>
        <strain evidence="6 7">GD2</strain>
    </source>
</reference>
<dbReference type="Proteomes" id="UP000593994">
    <property type="component" value="Chromosome"/>
</dbReference>
<dbReference type="AlphaFoldDB" id="A0A7S7LVE9"/>
<keyword evidence="7" id="KW-1185">Reference proteome</keyword>
<evidence type="ECO:0000259" key="4">
    <source>
        <dbReference type="Pfam" id="PF25954"/>
    </source>
</evidence>
<evidence type="ECO:0000256" key="2">
    <source>
        <dbReference type="SAM" id="SignalP"/>
    </source>
</evidence>
<protein>
    <submittedName>
        <fullName evidence="6">Efflux RND transporter periplasmic adaptor subunit</fullName>
    </submittedName>
</protein>
<dbReference type="SUPFAM" id="SSF111369">
    <property type="entry name" value="HlyD-like secretion proteins"/>
    <property type="match status" value="1"/>
</dbReference>
<dbReference type="InterPro" id="IPR051909">
    <property type="entry name" value="MFP_Cation_Efflux"/>
</dbReference>
<sequence>MKTKLKLFLLVLPLLLVAKDATVKQLFSVQTIKVKKETNSQRIKNYGYVMTDESRKYDISPRFGGYIVELYADKIYKKVKKGEALATVYSPEVFKAKDEYLNTFKYIKQRPNKGMLESSKLKLQLLGISDKEVNEVIDGTKVSPNTTIYSPIDGYVFIKSVDKGAAFNAKQKLFQIVNLDEVWVETKLFEEERARLSTTSSYELTFKGLEKVYKTSNKLLYPQLDPKVATLTLRLRVDNEAHNLFPGMYANVISLIDEKSQLVLPSTAVIRKSGTHYVFMVGEYEGEYEPIEVEAKIIDANTYAIVSGLNEGDEVVNNALFMMDSDAQINSLY</sequence>
<name>A0A7S7LVE9_9BACT</name>
<feature type="domain" description="CusB-like barrel-sandwich hybrid" evidence="3">
    <location>
        <begin position="59"/>
        <end position="176"/>
    </location>
</feature>